<dbReference type="PANTHER" id="PTHR11017:SF570">
    <property type="entry name" value="DISEASE RESISTANCE PROTEIN (TIR-NBS CLASS)-RELATED"/>
    <property type="match status" value="1"/>
</dbReference>
<dbReference type="GO" id="GO:0006952">
    <property type="term" value="P:defense response"/>
    <property type="evidence" value="ECO:0007669"/>
    <property type="project" value="InterPro"/>
</dbReference>
<evidence type="ECO:0000256" key="1">
    <source>
        <dbReference type="ARBA" id="ARBA00011982"/>
    </source>
</evidence>
<keyword evidence="4" id="KW-0520">NAD</keyword>
<dbReference type="InterPro" id="IPR032675">
    <property type="entry name" value="LRR_dom_sf"/>
</dbReference>
<feature type="domain" description="C-JID" evidence="7">
    <location>
        <begin position="486"/>
        <end position="573"/>
    </location>
</feature>
<dbReference type="InterPro" id="IPR002182">
    <property type="entry name" value="NB-ARC"/>
</dbReference>
<dbReference type="SUPFAM" id="SSF52540">
    <property type="entry name" value="P-loop containing nucleoside triphosphate hydrolases"/>
    <property type="match status" value="1"/>
</dbReference>
<dbReference type="EMBL" id="QGNW01000726">
    <property type="protein sequence ID" value="RVW64087.1"/>
    <property type="molecule type" value="Genomic_DNA"/>
</dbReference>
<evidence type="ECO:0000256" key="2">
    <source>
        <dbReference type="ARBA" id="ARBA00022614"/>
    </source>
</evidence>
<dbReference type="Gene3D" id="1.10.8.430">
    <property type="entry name" value="Helical domain of apoptotic protease-activating factors"/>
    <property type="match status" value="1"/>
</dbReference>
<sequence>MVGISGVGGIGKTAIARALYDEISCQLRVLVFLQILGGESREIRPFHRRNNLMKDKIRCKKVLIILDDVNDMKQLQILAGKHDWFGKGSRIVITTRNKRLLHQHEVDEFYEPKGLDPREALELFSHHANTNEESLNYFYPLSKQIINYCDHHPLALQVVGSFLRGKSYLHWQVQLENLARESARENLNILRVSYNGLSRQEQYIFLDVACFFKGEHKDFVTKILDGHDLSAEDGVKVLADRQTLPLMGSYGYPTPIEDEKVEGISLDLSKSNQIHFSTEVFARMTELKLLKVSPLAWIPTRILSFNFEAMELLELNMPYSCLKQINGNESLPTLGKYLKLLEDAKFGETGSEGCRSLVSVDPSIGDLNKLSLMNLKDCKRLNSLPKSIFKLKFLETLILAGCTRLEKLLDDLEGWQRIITLPPKLRILRMGHCKRFQEILKLLPPSIQEVDAYNCISMGTLSWKTELGESILHRIEIPKSEFSILLPGNRIPDCCFTHKETGSSVTMELKNPDWYNDDFLGFALCLVFAPQAERPQLNPEILCELNNFTFFYYCGEDSVDEFAESDQEWGNNSTHHVWLAYQPRARADRCHPKEWNHIKASLTCLPVR</sequence>
<protein>
    <recommendedName>
        <fullName evidence="1">ADP-ribosyl cyclase/cyclic ADP-ribose hydrolase</fullName>
        <ecNumber evidence="1">3.2.2.6</ecNumber>
    </recommendedName>
</protein>
<dbReference type="InterPro" id="IPR042197">
    <property type="entry name" value="Apaf_helical"/>
</dbReference>
<evidence type="ECO:0000256" key="4">
    <source>
        <dbReference type="ARBA" id="ARBA00023027"/>
    </source>
</evidence>
<keyword evidence="3" id="KW-0677">Repeat</keyword>
<dbReference type="PRINTS" id="PR00364">
    <property type="entry name" value="DISEASERSIST"/>
</dbReference>
<accession>A0A438FVU9</accession>
<evidence type="ECO:0000313" key="8">
    <source>
        <dbReference type="EMBL" id="RVW64087.1"/>
    </source>
</evidence>
<evidence type="ECO:0000313" key="9">
    <source>
        <dbReference type="Proteomes" id="UP000288805"/>
    </source>
</evidence>
<keyword evidence="2" id="KW-0433">Leucine-rich repeat</keyword>
<dbReference type="SUPFAM" id="SSF52047">
    <property type="entry name" value="RNI-like"/>
    <property type="match status" value="1"/>
</dbReference>
<evidence type="ECO:0000259" key="7">
    <source>
        <dbReference type="Pfam" id="PF20160"/>
    </source>
</evidence>
<dbReference type="InterPro" id="IPR045344">
    <property type="entry name" value="C-JID"/>
</dbReference>
<evidence type="ECO:0000256" key="5">
    <source>
        <dbReference type="ARBA" id="ARBA00047304"/>
    </source>
</evidence>
<dbReference type="Gene3D" id="3.40.50.300">
    <property type="entry name" value="P-loop containing nucleotide triphosphate hydrolases"/>
    <property type="match status" value="1"/>
</dbReference>
<evidence type="ECO:0000259" key="6">
    <source>
        <dbReference type="Pfam" id="PF00931"/>
    </source>
</evidence>
<feature type="domain" description="NB-ARC" evidence="6">
    <location>
        <begin position="51"/>
        <end position="132"/>
    </location>
</feature>
<comment type="caution">
    <text evidence="8">The sequence shown here is derived from an EMBL/GenBank/DDBJ whole genome shotgun (WGS) entry which is preliminary data.</text>
</comment>
<dbReference type="Proteomes" id="UP000288805">
    <property type="component" value="Unassembled WGS sequence"/>
</dbReference>
<dbReference type="InterPro" id="IPR027417">
    <property type="entry name" value="P-loop_NTPase"/>
</dbReference>
<name>A0A438FVU9_VITVI</name>
<dbReference type="GO" id="GO:0043531">
    <property type="term" value="F:ADP binding"/>
    <property type="evidence" value="ECO:0007669"/>
    <property type="project" value="InterPro"/>
</dbReference>
<dbReference type="Gene3D" id="3.80.10.10">
    <property type="entry name" value="Ribonuclease Inhibitor"/>
    <property type="match status" value="1"/>
</dbReference>
<dbReference type="Pfam" id="PF00931">
    <property type="entry name" value="NB-ARC"/>
    <property type="match status" value="1"/>
</dbReference>
<evidence type="ECO:0000256" key="3">
    <source>
        <dbReference type="ARBA" id="ARBA00022737"/>
    </source>
</evidence>
<dbReference type="AlphaFoldDB" id="A0A438FVU9"/>
<dbReference type="PANTHER" id="PTHR11017">
    <property type="entry name" value="LEUCINE-RICH REPEAT-CONTAINING PROTEIN"/>
    <property type="match status" value="1"/>
</dbReference>
<comment type="catalytic activity">
    <reaction evidence="5">
        <text>NAD(+) + H2O = ADP-D-ribose + nicotinamide + H(+)</text>
        <dbReference type="Rhea" id="RHEA:16301"/>
        <dbReference type="ChEBI" id="CHEBI:15377"/>
        <dbReference type="ChEBI" id="CHEBI:15378"/>
        <dbReference type="ChEBI" id="CHEBI:17154"/>
        <dbReference type="ChEBI" id="CHEBI:57540"/>
        <dbReference type="ChEBI" id="CHEBI:57967"/>
        <dbReference type="EC" id="3.2.2.6"/>
    </reaction>
    <physiologicalReaction direction="left-to-right" evidence="5">
        <dbReference type="Rhea" id="RHEA:16302"/>
    </physiologicalReaction>
</comment>
<dbReference type="EC" id="3.2.2.6" evidence="1"/>
<reference evidence="8 9" key="1">
    <citation type="journal article" date="2018" name="PLoS Genet.">
        <title>Population sequencing reveals clonal diversity and ancestral inbreeding in the grapevine cultivar Chardonnay.</title>
        <authorList>
            <person name="Roach M.J."/>
            <person name="Johnson D.L."/>
            <person name="Bohlmann J."/>
            <person name="van Vuuren H.J."/>
            <person name="Jones S.J."/>
            <person name="Pretorius I.S."/>
            <person name="Schmidt S.A."/>
            <person name="Borneman A.R."/>
        </authorList>
    </citation>
    <scope>NUCLEOTIDE SEQUENCE [LARGE SCALE GENOMIC DNA]</scope>
    <source>
        <strain evidence="9">cv. Chardonnay</strain>
        <tissue evidence="8">Leaf</tissue>
    </source>
</reference>
<dbReference type="GO" id="GO:0061809">
    <property type="term" value="F:NAD+ nucleosidase activity, cyclic ADP-ribose generating"/>
    <property type="evidence" value="ECO:0007669"/>
    <property type="project" value="UniProtKB-EC"/>
</dbReference>
<dbReference type="Pfam" id="PF20160">
    <property type="entry name" value="C-JID"/>
    <property type="match status" value="1"/>
</dbReference>
<gene>
    <name evidence="8" type="primary">DSC1_90</name>
    <name evidence="8" type="ORF">CK203_051080</name>
</gene>
<organism evidence="8 9">
    <name type="scientific">Vitis vinifera</name>
    <name type="common">Grape</name>
    <dbReference type="NCBI Taxonomy" id="29760"/>
    <lineage>
        <taxon>Eukaryota</taxon>
        <taxon>Viridiplantae</taxon>
        <taxon>Streptophyta</taxon>
        <taxon>Embryophyta</taxon>
        <taxon>Tracheophyta</taxon>
        <taxon>Spermatophyta</taxon>
        <taxon>Magnoliopsida</taxon>
        <taxon>eudicotyledons</taxon>
        <taxon>Gunneridae</taxon>
        <taxon>Pentapetalae</taxon>
        <taxon>rosids</taxon>
        <taxon>Vitales</taxon>
        <taxon>Vitaceae</taxon>
        <taxon>Viteae</taxon>
        <taxon>Vitis</taxon>
    </lineage>
</organism>
<proteinExistence type="predicted"/>
<dbReference type="InterPro" id="IPR044974">
    <property type="entry name" value="Disease_R_plants"/>
</dbReference>